<feature type="transmembrane region" description="Helical" evidence="8">
    <location>
        <begin position="461"/>
        <end position="484"/>
    </location>
</feature>
<evidence type="ECO:0000313" key="11">
    <source>
        <dbReference type="EMBL" id="OQE16989.1"/>
    </source>
</evidence>
<feature type="domain" description="OST48 middle" evidence="10">
    <location>
        <begin position="345"/>
        <end position="484"/>
    </location>
</feature>
<dbReference type="InterPro" id="IPR055457">
    <property type="entry name" value="OST48_N"/>
</dbReference>
<proteinExistence type="inferred from homology"/>
<keyword evidence="6 8" id="KW-1133">Transmembrane helix</keyword>
<protein>
    <recommendedName>
        <fullName evidence="8">Dolichyl-diphosphooligosaccharide--protein glycosyltransferase subunit WBP1</fullName>
        <shortName evidence="8">Oligosaccharyl transferase subunit WBP1</shortName>
    </recommendedName>
</protein>
<keyword evidence="5 8" id="KW-0256">Endoplasmic reticulum</keyword>
<dbReference type="InterPro" id="IPR055459">
    <property type="entry name" value="OST48_MD"/>
</dbReference>
<comment type="function">
    <text evidence="8">Subunit of the oligosaccharyl transferase (OST) complex that catalyzes the initial transfer of a defined glycan (Glc(3)Man(9)GlcNAc(2) in eukaryotes) from the lipid carrier dolichol-pyrophosphate to an asparagine residue within an Asn-X-Ser/Thr consensus motif in nascent polypeptide chains, the first step in protein N-glycosylation. N-glycosylation occurs cotranslationally and the complex associates with the Sec61 complex at the channel-forming translocon complex that mediates protein translocation across the endoplasmic reticulum (ER).</text>
</comment>
<evidence type="ECO:0000256" key="2">
    <source>
        <dbReference type="ARBA" id="ARBA00004922"/>
    </source>
</evidence>
<comment type="subunit">
    <text evidence="8">Component of the oligosaccharyltransferase (OST) complex.</text>
</comment>
<dbReference type="UniPathway" id="UPA00378"/>
<dbReference type="OrthoDB" id="29105at2759"/>
<dbReference type="Pfam" id="PF03345">
    <property type="entry name" value="OST48_N"/>
    <property type="match status" value="1"/>
</dbReference>
<keyword evidence="4 8" id="KW-0812">Transmembrane</keyword>
<dbReference type="InterPro" id="IPR005013">
    <property type="entry name" value="DDOST_48_kDa_subunit"/>
</dbReference>
<dbReference type="GO" id="GO:0008250">
    <property type="term" value="C:oligosaccharyltransferase complex"/>
    <property type="evidence" value="ECO:0007669"/>
    <property type="project" value="TreeGrafter"/>
</dbReference>
<dbReference type="GO" id="GO:0018279">
    <property type="term" value="P:protein N-linked glycosylation via asparagine"/>
    <property type="evidence" value="ECO:0007669"/>
    <property type="project" value="UniProtKB-UniRule"/>
</dbReference>
<dbReference type="Pfam" id="PF23358">
    <property type="entry name" value="OST48_MD"/>
    <property type="match status" value="1"/>
</dbReference>
<reference evidence="12" key="1">
    <citation type="journal article" date="2017" name="Nat. Microbiol.">
        <title>Global analysis of biosynthetic gene clusters reveals vast potential of secondary metabolite production in Penicillium species.</title>
        <authorList>
            <person name="Nielsen J.C."/>
            <person name="Grijseels S."/>
            <person name="Prigent S."/>
            <person name="Ji B."/>
            <person name="Dainat J."/>
            <person name="Nielsen K.F."/>
            <person name="Frisvad J.C."/>
            <person name="Workman M."/>
            <person name="Nielsen J."/>
        </authorList>
    </citation>
    <scope>NUCLEOTIDE SEQUENCE [LARGE SCALE GENOMIC DNA]</scope>
    <source>
        <strain evidence="12">IBT 24891</strain>
    </source>
</reference>
<evidence type="ECO:0000256" key="5">
    <source>
        <dbReference type="ARBA" id="ARBA00022824"/>
    </source>
</evidence>
<dbReference type="STRING" id="303698.A0A1V6STK4"/>
<organism evidence="11 12">
    <name type="scientific">Penicillium steckii</name>
    <dbReference type="NCBI Taxonomy" id="303698"/>
    <lineage>
        <taxon>Eukaryota</taxon>
        <taxon>Fungi</taxon>
        <taxon>Dikarya</taxon>
        <taxon>Ascomycota</taxon>
        <taxon>Pezizomycotina</taxon>
        <taxon>Eurotiomycetes</taxon>
        <taxon>Eurotiomycetidae</taxon>
        <taxon>Eurotiales</taxon>
        <taxon>Aspergillaceae</taxon>
        <taxon>Penicillium</taxon>
    </lineage>
</organism>
<feature type="domain" description="OST48 N-terminal" evidence="9">
    <location>
        <begin position="61"/>
        <end position="318"/>
    </location>
</feature>
<evidence type="ECO:0000256" key="1">
    <source>
        <dbReference type="ARBA" id="ARBA00004479"/>
    </source>
</evidence>
<name>A0A1V6STK4_9EURO</name>
<evidence type="ECO:0000259" key="10">
    <source>
        <dbReference type="Pfam" id="PF23358"/>
    </source>
</evidence>
<comment type="subcellular location">
    <subcellularLocation>
        <location evidence="8">Endoplasmic reticulum membrane</location>
        <topology evidence="8">Single-pass type I membrane protein</topology>
    </subcellularLocation>
    <subcellularLocation>
        <location evidence="1">Membrane</location>
        <topology evidence="1">Single-pass type I membrane protein</topology>
    </subcellularLocation>
</comment>
<dbReference type="EMBL" id="MLKD01000022">
    <property type="protein sequence ID" value="OQE16989.1"/>
    <property type="molecule type" value="Genomic_DNA"/>
</dbReference>
<dbReference type="Proteomes" id="UP000191285">
    <property type="component" value="Unassembled WGS sequence"/>
</dbReference>
<evidence type="ECO:0000256" key="6">
    <source>
        <dbReference type="ARBA" id="ARBA00022989"/>
    </source>
</evidence>
<evidence type="ECO:0000313" key="12">
    <source>
        <dbReference type="Proteomes" id="UP000191285"/>
    </source>
</evidence>
<dbReference type="PANTHER" id="PTHR10830">
    <property type="entry name" value="DOLICHYL-DIPHOSPHOOLIGOSACCHARIDE--PROTEIN GLYCOSYLTRANSFERASE 48 KDA SUBUNIT"/>
    <property type="match status" value="1"/>
</dbReference>
<comment type="similarity">
    <text evidence="3 8">Belongs to the DDOST 48 kDa subunit family.</text>
</comment>
<evidence type="ECO:0000256" key="8">
    <source>
        <dbReference type="RuleBase" id="RU361142"/>
    </source>
</evidence>
<accession>A0A1V6STK4</accession>
<keyword evidence="7 8" id="KW-0472">Membrane</keyword>
<evidence type="ECO:0000256" key="7">
    <source>
        <dbReference type="ARBA" id="ARBA00023136"/>
    </source>
</evidence>
<comment type="pathway">
    <text evidence="2 8">Protein modification; protein glycosylation.</text>
</comment>
<dbReference type="PANTHER" id="PTHR10830:SF0">
    <property type="entry name" value="DOLICHYL-DIPHOSPHOOLIGOSACCHARIDE--PROTEIN GLYCOSYLTRANSFERASE 48 KDA SUBUNIT"/>
    <property type="match status" value="1"/>
</dbReference>
<keyword evidence="12" id="KW-1185">Reference proteome</keyword>
<comment type="caution">
    <text evidence="11">The sequence shown here is derived from an EMBL/GenBank/DDBJ whole genome shotgun (WGS) entry which is preliminary data.</text>
</comment>
<sequence length="495" mass="54954">MYNFPSPPPPPHLCHSFFASSYSIPEAQSARRNSFMMRWCLALLLCCFLAVVNALSSSGSRLLVVLDESAEKSAYSTLWSDLKERGYDISFETPKSNSLSLFQHGERAYDHLLILPPKSKGLGPNLTPKNVLDFMGQDGNIILALSGKSSTSSAISSLLLEFDIHLSNDRSAVVIDHFNYDTVSAAEKHDVLLLNRPEALRSDVKAFFDGEGVLALPRVAPQTLGNTSPLVSPVLQAPATAYAYNPKEEIPSAEDIEATGSQLNIVSALQSRNSARLTILGSVEALEDKWFSASVKAPNGKKISTANREFAKQLTAWTFKETGVLKVGKVEHHLATDGEVSADDLNPTIYRIKNETVFSIELSEYAYDKWVPYEVPAGDELQLEFTMLSPFHRLALQPTKKTETSTIYSVQFVTPDQHGIFSFRVNYKRPFLTNIEEKHEVTVRHFAHDEYPRSWAISGGWVWIAGLWSVIGGFLAFVIVWLYSAPAADKTKKMQ</sequence>
<gene>
    <name evidence="11" type="ORF">PENSTE_c022G06894</name>
</gene>
<evidence type="ECO:0000259" key="9">
    <source>
        <dbReference type="Pfam" id="PF03345"/>
    </source>
</evidence>
<dbReference type="AlphaFoldDB" id="A0A1V6STK4"/>
<evidence type="ECO:0000256" key="4">
    <source>
        <dbReference type="ARBA" id="ARBA00022692"/>
    </source>
</evidence>
<evidence type="ECO:0000256" key="3">
    <source>
        <dbReference type="ARBA" id="ARBA00008743"/>
    </source>
</evidence>